<dbReference type="STRING" id="1287681.M7T5T8"/>
<dbReference type="Gene3D" id="1.10.1370.10">
    <property type="entry name" value="Neurolysin, domain 3"/>
    <property type="match status" value="3"/>
</dbReference>
<keyword evidence="4 7" id="KW-0378">Hydrolase</keyword>
<evidence type="ECO:0000259" key="8">
    <source>
        <dbReference type="Pfam" id="PF01432"/>
    </source>
</evidence>
<dbReference type="InterPro" id="IPR045090">
    <property type="entry name" value="Pept_M3A_M3B"/>
</dbReference>
<evidence type="ECO:0000256" key="4">
    <source>
        <dbReference type="ARBA" id="ARBA00022801"/>
    </source>
</evidence>
<dbReference type="Proteomes" id="UP000012174">
    <property type="component" value="Unassembled WGS sequence"/>
</dbReference>
<dbReference type="OrthoDB" id="534666at2759"/>
<dbReference type="InterPro" id="IPR024079">
    <property type="entry name" value="MetalloPept_cat_dom_sf"/>
</dbReference>
<reference evidence="10" key="1">
    <citation type="journal article" date="2013" name="Genome Announc.">
        <title>Draft genome sequence of the grapevine dieback fungus Eutypa lata UCR-EL1.</title>
        <authorList>
            <person name="Blanco-Ulate B."/>
            <person name="Rolshausen P.E."/>
            <person name="Cantu D."/>
        </authorList>
    </citation>
    <scope>NUCLEOTIDE SEQUENCE [LARGE SCALE GENOMIC DNA]</scope>
    <source>
        <strain evidence="10">UCR-EL1</strain>
    </source>
</reference>
<dbReference type="Pfam" id="PF01432">
    <property type="entry name" value="Peptidase_M3"/>
    <property type="match status" value="2"/>
</dbReference>
<dbReference type="SUPFAM" id="SSF55486">
    <property type="entry name" value="Metalloproteases ('zincins'), catalytic domain"/>
    <property type="match status" value="1"/>
</dbReference>
<dbReference type="GO" id="GO:0046872">
    <property type="term" value="F:metal ion binding"/>
    <property type="evidence" value="ECO:0007669"/>
    <property type="project" value="UniProtKB-UniRule"/>
</dbReference>
<keyword evidence="5 7" id="KW-0862">Zinc</keyword>
<evidence type="ECO:0000256" key="1">
    <source>
        <dbReference type="ARBA" id="ARBA00006040"/>
    </source>
</evidence>
<keyword evidence="2 7" id="KW-0645">Protease</keyword>
<dbReference type="InterPro" id="IPR024077">
    <property type="entry name" value="Neurolysin/TOP_dom2"/>
</dbReference>
<gene>
    <name evidence="9" type="ORF">UCREL1_722</name>
</gene>
<evidence type="ECO:0000313" key="9">
    <source>
        <dbReference type="EMBL" id="EMR72253.1"/>
    </source>
</evidence>
<feature type="domain" description="Peptidase M3A/M3B catalytic" evidence="8">
    <location>
        <begin position="121"/>
        <end position="226"/>
    </location>
</feature>
<dbReference type="PANTHER" id="PTHR11804">
    <property type="entry name" value="PROTEASE M3 THIMET OLIGOPEPTIDASE-RELATED"/>
    <property type="match status" value="1"/>
</dbReference>
<proteinExistence type="inferred from homology"/>
<comment type="cofactor">
    <cofactor evidence="7">
        <name>Zn(2+)</name>
        <dbReference type="ChEBI" id="CHEBI:29105"/>
    </cofactor>
    <text evidence="7">Binds 1 zinc ion.</text>
</comment>
<protein>
    <submittedName>
        <fullName evidence="9">Putative peptidase family m3 protein</fullName>
    </submittedName>
</protein>
<feature type="domain" description="Peptidase M3A/M3B catalytic" evidence="8">
    <location>
        <begin position="231"/>
        <end position="457"/>
    </location>
</feature>
<dbReference type="GO" id="GO:0006518">
    <property type="term" value="P:peptide metabolic process"/>
    <property type="evidence" value="ECO:0007669"/>
    <property type="project" value="TreeGrafter"/>
</dbReference>
<evidence type="ECO:0000256" key="5">
    <source>
        <dbReference type="ARBA" id="ARBA00022833"/>
    </source>
</evidence>
<sequence>MKFKANTDLFRLVDAVHKKEQRNGNTLDTERRKALEKERRGYVRKGMGLLLADMDGAGHTVRDIAQRLKSIELEFARNLDEKEHSIWLARDKLAGIPDDALSGLEAGTGELVGKLKLDLTDKCENVPLFNEAIQLRYQAAQLLGYANHTAYKVDTMMAKTPGAVMDLLEGIRDRVLRQLPEDFQRLLELKWGDPAAQGQPNDDVILWSDLPYYSRMFEKQNYSVDHGLIADKPAEGRPSLLQHSDVVLLFHELGHGMHDLSGRCRYSRFHGAETAGDFNEAPSQMLENWCWDATALKRLSGHYRTGDTLPDSVVASLLRTRVVLPAVKLLPQLRMTLFDAAVHSTAPSKGGSIDVAKMYAEYNELGGMKSTDDEYGYASYRHLFAGNDATMYSYLWSKVLAMDMFDTAFKQDPLDDKVGRHYRHLVLEKGGSQDEMETLVQFLGRKPTSEAFYKSLGLD</sequence>
<evidence type="ECO:0000256" key="6">
    <source>
        <dbReference type="ARBA" id="ARBA00023049"/>
    </source>
</evidence>
<name>M7T5T8_EUTLA</name>
<dbReference type="InterPro" id="IPR001567">
    <property type="entry name" value="Pept_M3A_M3B_dom"/>
</dbReference>
<comment type="similarity">
    <text evidence="1 7">Belongs to the peptidase M3 family.</text>
</comment>
<dbReference type="OMA" id="ENGWRES"/>
<keyword evidence="3 7" id="KW-0479">Metal-binding</keyword>
<dbReference type="PANTHER" id="PTHR11804:SF84">
    <property type="entry name" value="SACCHAROLYSIN"/>
    <property type="match status" value="1"/>
</dbReference>
<dbReference type="GO" id="GO:0004222">
    <property type="term" value="F:metalloendopeptidase activity"/>
    <property type="evidence" value="ECO:0007669"/>
    <property type="project" value="InterPro"/>
</dbReference>
<dbReference type="GO" id="GO:0006508">
    <property type="term" value="P:proteolysis"/>
    <property type="evidence" value="ECO:0007669"/>
    <property type="project" value="UniProtKB-KW"/>
</dbReference>
<keyword evidence="6 7" id="KW-0482">Metalloprotease</keyword>
<dbReference type="HOGENOM" id="CLU_001805_2_1_1"/>
<evidence type="ECO:0000256" key="3">
    <source>
        <dbReference type="ARBA" id="ARBA00022723"/>
    </source>
</evidence>
<accession>M7T5T8</accession>
<organism evidence="9 10">
    <name type="scientific">Eutypa lata (strain UCR-EL1)</name>
    <name type="common">Grapevine dieback disease fungus</name>
    <name type="synonym">Eutypa armeniacae</name>
    <dbReference type="NCBI Taxonomy" id="1287681"/>
    <lineage>
        <taxon>Eukaryota</taxon>
        <taxon>Fungi</taxon>
        <taxon>Dikarya</taxon>
        <taxon>Ascomycota</taxon>
        <taxon>Pezizomycotina</taxon>
        <taxon>Sordariomycetes</taxon>
        <taxon>Xylariomycetidae</taxon>
        <taxon>Xylariales</taxon>
        <taxon>Diatrypaceae</taxon>
        <taxon>Eutypa</taxon>
    </lineage>
</organism>
<dbReference type="EMBL" id="KB705480">
    <property type="protein sequence ID" value="EMR72253.1"/>
    <property type="molecule type" value="Genomic_DNA"/>
</dbReference>
<keyword evidence="10" id="KW-1185">Reference proteome</keyword>
<evidence type="ECO:0000313" key="10">
    <source>
        <dbReference type="Proteomes" id="UP000012174"/>
    </source>
</evidence>
<evidence type="ECO:0000256" key="2">
    <source>
        <dbReference type="ARBA" id="ARBA00022670"/>
    </source>
</evidence>
<dbReference type="KEGG" id="ela:UCREL1_722"/>
<dbReference type="Gene3D" id="3.40.390.10">
    <property type="entry name" value="Collagenase (Catalytic Domain)"/>
    <property type="match status" value="1"/>
</dbReference>
<evidence type="ECO:0000256" key="7">
    <source>
        <dbReference type="RuleBase" id="RU003435"/>
    </source>
</evidence>
<dbReference type="eggNOG" id="KOG2089">
    <property type="taxonomic scope" value="Eukaryota"/>
</dbReference>
<dbReference type="AlphaFoldDB" id="M7T5T8"/>